<dbReference type="AlphaFoldDB" id="A0A1X7U5D0"/>
<dbReference type="InterPro" id="IPR013103">
    <property type="entry name" value="RVT_2"/>
</dbReference>
<dbReference type="EnsemblMetazoa" id="Aqu2.1.23117_001">
    <property type="protein sequence ID" value="Aqu2.1.23117_001"/>
    <property type="gene ID" value="Aqu2.1.23117"/>
</dbReference>
<dbReference type="STRING" id="400682.A0A1X7U5D0"/>
<name>A0A1X7U5D0_AMPQE</name>
<dbReference type="Pfam" id="PF07727">
    <property type="entry name" value="RVT_2"/>
    <property type="match status" value="1"/>
</dbReference>
<evidence type="ECO:0000259" key="1">
    <source>
        <dbReference type="Pfam" id="PF07727"/>
    </source>
</evidence>
<reference evidence="2" key="1">
    <citation type="submission" date="2017-05" db="UniProtKB">
        <authorList>
            <consortium name="EnsemblMetazoa"/>
        </authorList>
    </citation>
    <scope>IDENTIFICATION</scope>
</reference>
<accession>A0A1X7U5D0</accession>
<dbReference type="InParanoid" id="A0A1X7U5D0"/>
<evidence type="ECO:0000313" key="2">
    <source>
        <dbReference type="EnsemblMetazoa" id="Aqu2.1.23117_001"/>
    </source>
</evidence>
<organism evidence="2">
    <name type="scientific">Amphimedon queenslandica</name>
    <name type="common">Sponge</name>
    <dbReference type="NCBI Taxonomy" id="400682"/>
    <lineage>
        <taxon>Eukaryota</taxon>
        <taxon>Metazoa</taxon>
        <taxon>Porifera</taxon>
        <taxon>Demospongiae</taxon>
        <taxon>Heteroscleromorpha</taxon>
        <taxon>Haplosclerida</taxon>
        <taxon>Niphatidae</taxon>
        <taxon>Amphimedon</taxon>
    </lineage>
</organism>
<protein>
    <recommendedName>
        <fullName evidence="1">Reverse transcriptase Ty1/copia-type domain-containing protein</fullName>
    </recommendedName>
</protein>
<proteinExistence type="predicted"/>
<dbReference type="eggNOG" id="KOG0017">
    <property type="taxonomic scope" value="Eukaryota"/>
</dbReference>
<feature type="domain" description="Reverse transcriptase Ty1/copia-type" evidence="1">
    <location>
        <begin position="17"/>
        <end position="119"/>
    </location>
</feature>
<sequence length="120" mass="13772">MEHYLTMVHGIGSITRWSKPIQCKFLFKVKNGSDGGIQRFKARLVAQAYVQKYGIDYNETFAPVVRYSSIRTLLPLVMQNDMLIYRKDVTTALLNSTLEEEIYMQQPTGNVHPGKENLIC</sequence>